<dbReference type="Pfam" id="PF13088">
    <property type="entry name" value="BNR_2"/>
    <property type="match status" value="1"/>
</dbReference>
<dbReference type="GO" id="GO:0016020">
    <property type="term" value="C:membrane"/>
    <property type="evidence" value="ECO:0007669"/>
    <property type="project" value="TreeGrafter"/>
</dbReference>
<evidence type="ECO:0000259" key="5">
    <source>
        <dbReference type="Pfam" id="PF13088"/>
    </source>
</evidence>
<dbReference type="InterPro" id="IPR036278">
    <property type="entry name" value="Sialidase_sf"/>
</dbReference>
<evidence type="ECO:0000256" key="2">
    <source>
        <dbReference type="ARBA" id="ARBA00009348"/>
    </source>
</evidence>
<accession>A0A1U9NK47</accession>
<dbReference type="InterPro" id="IPR026856">
    <property type="entry name" value="Sialidase_fam"/>
</dbReference>
<feature type="chain" id="PRO_5012888759" description="exo-alpha-sialidase" evidence="4">
    <location>
        <begin position="22"/>
        <end position="718"/>
    </location>
</feature>
<evidence type="ECO:0000256" key="1">
    <source>
        <dbReference type="ARBA" id="ARBA00000427"/>
    </source>
</evidence>
<dbReference type="Gene3D" id="2.120.10.10">
    <property type="match status" value="1"/>
</dbReference>
<dbReference type="KEGG" id="alus:STSP2_01342"/>
<comment type="similarity">
    <text evidence="2">Belongs to the glycosyl hydrolase 33 family.</text>
</comment>
<dbReference type="RefSeq" id="WP_146660961.1">
    <property type="nucleotide sequence ID" value="NZ_CP019791.1"/>
</dbReference>
<feature type="signal peptide" evidence="4">
    <location>
        <begin position="1"/>
        <end position="21"/>
    </location>
</feature>
<dbReference type="EC" id="3.2.1.18" evidence="3"/>
<evidence type="ECO:0000256" key="4">
    <source>
        <dbReference type="SAM" id="SignalP"/>
    </source>
</evidence>
<keyword evidence="4" id="KW-0732">Signal</keyword>
<comment type="catalytic activity">
    <reaction evidence="1">
        <text>Hydrolysis of alpha-(2-&gt;3)-, alpha-(2-&gt;6)-, alpha-(2-&gt;8)- glycosidic linkages of terminal sialic acid residues in oligosaccharides, glycoproteins, glycolipids, colominic acid and synthetic substrates.</text>
        <dbReference type="EC" id="3.2.1.18"/>
    </reaction>
</comment>
<dbReference type="AlphaFoldDB" id="A0A1U9NK47"/>
<name>A0A1U9NK47_9BACT</name>
<dbReference type="GO" id="GO:0004308">
    <property type="term" value="F:exo-alpha-sialidase activity"/>
    <property type="evidence" value="ECO:0007669"/>
    <property type="project" value="UniProtKB-EC"/>
</dbReference>
<dbReference type="SUPFAM" id="SSF50939">
    <property type="entry name" value="Sialidases"/>
    <property type="match status" value="1"/>
</dbReference>
<dbReference type="EMBL" id="CP019791">
    <property type="protein sequence ID" value="AQT68187.1"/>
    <property type="molecule type" value="Genomic_DNA"/>
</dbReference>
<dbReference type="Proteomes" id="UP000189674">
    <property type="component" value="Chromosome"/>
</dbReference>
<dbReference type="GO" id="GO:0009313">
    <property type="term" value="P:oligosaccharide catabolic process"/>
    <property type="evidence" value="ECO:0007669"/>
    <property type="project" value="TreeGrafter"/>
</dbReference>
<evidence type="ECO:0000313" key="6">
    <source>
        <dbReference type="EMBL" id="AQT68187.1"/>
    </source>
</evidence>
<dbReference type="PANTHER" id="PTHR10628">
    <property type="entry name" value="SIALIDASE"/>
    <property type="match status" value="1"/>
</dbReference>
<organism evidence="6 7">
    <name type="scientific">Anaerohalosphaera lusitana</name>
    <dbReference type="NCBI Taxonomy" id="1936003"/>
    <lineage>
        <taxon>Bacteria</taxon>
        <taxon>Pseudomonadati</taxon>
        <taxon>Planctomycetota</taxon>
        <taxon>Phycisphaerae</taxon>
        <taxon>Sedimentisphaerales</taxon>
        <taxon>Anaerohalosphaeraceae</taxon>
        <taxon>Anaerohalosphaera</taxon>
    </lineage>
</organism>
<keyword evidence="6" id="KW-0378">Hydrolase</keyword>
<feature type="domain" description="Sialidase" evidence="5">
    <location>
        <begin position="398"/>
        <end position="687"/>
    </location>
</feature>
<sequence precursor="true">MQNLMRILLCMCLSLTAAVYAVDTVTVSNTPTYNYANGIYGQSFTPSIGADTSQLTQTVLLQEFVLRAPASRPEEQYDGAVYLNVYENYQDASNYGTLTGSSSNTVNPLTVAGGDYMYFQFDVLEMDKDTQYAVVLSTTAAAGDIVNSRLQVATGDPYAGGQCISVSGASDWEAEFIATMISGDVVVLTNHTDGDTNVVEAGQGDTYDLMLVQEITSNLTVTVTPDAQLDLGSGAGQAINVTFIPGGAESISIDVAAVDDSESEGPHTGTIQHDIAASEPEFASYPVDPLTVNIEDNERYCGDDYTTFLSADLNQDCYVDFNDFALVASNWLQCSDPTDIECLPNVPGLPPVQTDLFVGTGIAGGTEDNPAHTYRIPAMETTSTGTIIAVADARVNNSGDLPGAIDVAIRRSFDNGKTWTPVRIIVDYPGSEGAGDPCILVDKQTDPDTIYIFYLYGPEGIGLWQSQPGLDGPSTCQIQYVKSTDDGDTWTQPVNLNPQVKNPDWGCALASPGNALQMRDGTLVVPAYYRKTNGVMQSYFFYSVDHGQTWQYSNAPGELQNSASTTECAIVELEDGGLILNMRNHRGQGSRAISKTYDMGQTWTPIEHDFDLPEPVCQAALIRMTDTRDGYERSRVLFSNPASSSGRVNMKVKLSYDGCDTWPVAKQIHAGSSAYSSMTILENGNIGLLYEADSYSKIVFAEISLKWLTDNQDWLPIQ</sequence>
<evidence type="ECO:0000313" key="7">
    <source>
        <dbReference type="Proteomes" id="UP000189674"/>
    </source>
</evidence>
<proteinExistence type="inferred from homology"/>
<dbReference type="OrthoDB" id="235891at2"/>
<protein>
    <recommendedName>
        <fullName evidence="3">exo-alpha-sialidase</fullName>
        <ecNumber evidence="3">3.2.1.18</ecNumber>
    </recommendedName>
</protein>
<gene>
    <name evidence="6" type="primary">nedA_2</name>
    <name evidence="6" type="ORF">STSP2_01342</name>
</gene>
<dbReference type="STRING" id="1936003.STSP2_01342"/>
<dbReference type="GO" id="GO:0005737">
    <property type="term" value="C:cytoplasm"/>
    <property type="evidence" value="ECO:0007669"/>
    <property type="project" value="TreeGrafter"/>
</dbReference>
<keyword evidence="7" id="KW-1185">Reference proteome</keyword>
<dbReference type="GO" id="GO:0006689">
    <property type="term" value="P:ganglioside catabolic process"/>
    <property type="evidence" value="ECO:0007669"/>
    <property type="project" value="TreeGrafter"/>
</dbReference>
<dbReference type="PANTHER" id="PTHR10628:SF30">
    <property type="entry name" value="EXO-ALPHA-SIALIDASE"/>
    <property type="match status" value="1"/>
</dbReference>
<reference evidence="7" key="1">
    <citation type="submission" date="2017-02" db="EMBL/GenBank/DDBJ databases">
        <title>Comparative genomics and description of representatives of a novel lineage of planctomycetes thriving in anoxic sediments.</title>
        <authorList>
            <person name="Spring S."/>
            <person name="Bunk B."/>
            <person name="Sproer C."/>
        </authorList>
    </citation>
    <scope>NUCLEOTIDE SEQUENCE [LARGE SCALE GENOMIC DNA]</scope>
    <source>
        <strain evidence="7">ST-NAGAB-D1</strain>
    </source>
</reference>
<evidence type="ECO:0000256" key="3">
    <source>
        <dbReference type="ARBA" id="ARBA00012733"/>
    </source>
</evidence>
<dbReference type="CDD" id="cd15482">
    <property type="entry name" value="Sialidase_non-viral"/>
    <property type="match status" value="1"/>
</dbReference>
<dbReference type="InterPro" id="IPR011040">
    <property type="entry name" value="Sialidase"/>
</dbReference>
<keyword evidence="6" id="KW-0326">Glycosidase</keyword>